<dbReference type="InParanoid" id="A0A061ECP8"/>
<gene>
    <name evidence="1" type="ORF">TCM_017144</name>
</gene>
<protein>
    <submittedName>
        <fullName evidence="1">Uncharacterized protein</fullName>
    </submittedName>
</protein>
<dbReference type="EMBL" id="CM001882">
    <property type="protein sequence ID" value="EOY02750.1"/>
    <property type="molecule type" value="Genomic_DNA"/>
</dbReference>
<sequence length="271" mass="31746">MFEKAKEIEQQKILIDCISAIKLIKEKASAYYAEDDYVAELGDEFVKMLVLDGCFIVELLHKDTGELVLETLFEKTKVPFETKSLIELALHFFVNKFSSYPPPIKTYLFANQDIKHILDLLRSSLVLPFEERKNNPRSGWQHIQTVTRLKEAGVKFVKVAADSILDVKFRDRSLEILSLLIQETTETILRNLIMYEQCLPHCASIFTCYVKVLDNLIDTTNDMDVLCKRDIFYNWLSLVDATQFFNKLYNDTYFKQFYYSKLCDDLNRYCK</sequence>
<dbReference type="eggNOG" id="ENOG502QV2F">
    <property type="taxonomic scope" value="Eukaryota"/>
</dbReference>
<evidence type="ECO:0000313" key="2">
    <source>
        <dbReference type="Proteomes" id="UP000026915"/>
    </source>
</evidence>
<proteinExistence type="predicted"/>
<evidence type="ECO:0000313" key="1">
    <source>
        <dbReference type="EMBL" id="EOY02750.1"/>
    </source>
</evidence>
<reference evidence="1 2" key="1">
    <citation type="journal article" date="2013" name="Genome Biol.">
        <title>The genome sequence of the most widely cultivated cacao type and its use to identify candidate genes regulating pod color.</title>
        <authorList>
            <person name="Motamayor J.C."/>
            <person name="Mockaitis K."/>
            <person name="Schmutz J."/>
            <person name="Haiminen N."/>
            <person name="Iii D.L."/>
            <person name="Cornejo O."/>
            <person name="Findley S.D."/>
            <person name="Zheng P."/>
            <person name="Utro F."/>
            <person name="Royaert S."/>
            <person name="Saski C."/>
            <person name="Jenkins J."/>
            <person name="Podicheti R."/>
            <person name="Zhao M."/>
            <person name="Scheffler B.E."/>
            <person name="Stack J.C."/>
            <person name="Feltus F.A."/>
            <person name="Mustiga G.M."/>
            <person name="Amores F."/>
            <person name="Phillips W."/>
            <person name="Marelli J.P."/>
            <person name="May G.D."/>
            <person name="Shapiro H."/>
            <person name="Ma J."/>
            <person name="Bustamante C.D."/>
            <person name="Schnell R.J."/>
            <person name="Main D."/>
            <person name="Gilbert D."/>
            <person name="Parida L."/>
            <person name="Kuhn D.N."/>
        </authorList>
    </citation>
    <scope>NUCLEOTIDE SEQUENCE [LARGE SCALE GENOMIC DNA]</scope>
    <source>
        <strain evidence="2">cv. Matina 1-6</strain>
    </source>
</reference>
<accession>A0A061ECP8</accession>
<dbReference type="Gramene" id="EOY02750">
    <property type="protein sequence ID" value="EOY02750"/>
    <property type="gene ID" value="TCM_017144"/>
</dbReference>
<keyword evidence="2" id="KW-1185">Reference proteome</keyword>
<dbReference type="STRING" id="3641.A0A061ECP8"/>
<dbReference type="AlphaFoldDB" id="A0A061ECP8"/>
<dbReference type="Proteomes" id="UP000026915">
    <property type="component" value="Chromosome 4"/>
</dbReference>
<name>A0A061ECP8_THECC</name>
<organism evidence="1 2">
    <name type="scientific">Theobroma cacao</name>
    <name type="common">Cacao</name>
    <name type="synonym">Cocoa</name>
    <dbReference type="NCBI Taxonomy" id="3641"/>
    <lineage>
        <taxon>Eukaryota</taxon>
        <taxon>Viridiplantae</taxon>
        <taxon>Streptophyta</taxon>
        <taxon>Embryophyta</taxon>
        <taxon>Tracheophyta</taxon>
        <taxon>Spermatophyta</taxon>
        <taxon>Magnoliopsida</taxon>
        <taxon>eudicotyledons</taxon>
        <taxon>Gunneridae</taxon>
        <taxon>Pentapetalae</taxon>
        <taxon>rosids</taxon>
        <taxon>malvids</taxon>
        <taxon>Malvales</taxon>
        <taxon>Malvaceae</taxon>
        <taxon>Byttnerioideae</taxon>
        <taxon>Theobroma</taxon>
    </lineage>
</organism>
<dbReference type="HOGENOM" id="CLU_1028245_0_0_1"/>
<dbReference type="PANTHER" id="PTHR31170">
    <property type="entry name" value="BNAC04G53230D PROTEIN"/>
    <property type="match status" value="1"/>
</dbReference>
<dbReference type="OMA" id="QMAGASI"/>
<dbReference type="Pfam" id="PF03140">
    <property type="entry name" value="DUF247"/>
    <property type="match status" value="2"/>
</dbReference>
<dbReference type="InterPro" id="IPR004158">
    <property type="entry name" value="DUF247_pln"/>
</dbReference>
<dbReference type="PANTHER" id="PTHR31170:SF17">
    <property type="match status" value="1"/>
</dbReference>